<reference evidence="8" key="1">
    <citation type="submission" date="2022-06" db="EMBL/GenBank/DDBJ databases">
        <authorList>
            <person name="Ping M."/>
        </authorList>
    </citation>
    <scope>NUCLEOTIDE SEQUENCE</scope>
    <source>
        <strain evidence="8">JCM11759T</strain>
    </source>
</reference>
<dbReference type="EMBL" id="CP099837">
    <property type="protein sequence ID" value="USY20189.1"/>
    <property type="molecule type" value="Genomic_DNA"/>
</dbReference>
<feature type="transmembrane region" description="Helical" evidence="5">
    <location>
        <begin position="177"/>
        <end position="199"/>
    </location>
</feature>
<dbReference type="PROSITE" id="PS50928">
    <property type="entry name" value="ABC_TM1"/>
    <property type="match status" value="1"/>
</dbReference>
<keyword evidence="5" id="KW-0813">Transport</keyword>
<evidence type="ECO:0000256" key="4">
    <source>
        <dbReference type="ARBA" id="ARBA00023136"/>
    </source>
</evidence>
<dbReference type="Gene3D" id="1.10.3720.10">
    <property type="entry name" value="MetI-like"/>
    <property type="match status" value="1"/>
</dbReference>
<sequence length="378" mass="41363">MVRTPELPTPTPGAEPERDPGDVPQRVLIWRRFRRNKLAVAGALMLAGLVLVSVFAEFLSPSTPQAYDAARTHAPPQRLHFVDTSDGFQIGMYVYDYSVERDPETFANQYTVDESTKIPVGLFVRGRSYEMWGLVPSDRHLIGAKDPDHEVYFLGADRNGRDMASRIIHGTRVSMSIGLAGVAMSFVLGLVLGGISGYFGGRIDNLIQRVIEFLMSVPTIPLWMGLSAAVPREWGPIQTYLAITVILSLIGWTDLARVVRGRFLSLRQEDFVTAARLDGCRSGRVIGRHMLPSFTSHIIASLTLAVPFMILAETSLSFLGLGLQAPVVSWGVLLQEAQNIHSIAGAPWVLLPGVAVTVAVLVLNFVGDGIRDAADPYR</sequence>
<comment type="subcellular location">
    <subcellularLocation>
        <location evidence="5">Cell membrane</location>
        <topology evidence="5">Multi-pass membrane protein</topology>
    </subcellularLocation>
    <subcellularLocation>
        <location evidence="1">Membrane</location>
        <topology evidence="1">Multi-pass membrane protein</topology>
    </subcellularLocation>
</comment>
<evidence type="ECO:0000259" key="7">
    <source>
        <dbReference type="PROSITE" id="PS50928"/>
    </source>
</evidence>
<dbReference type="InterPro" id="IPR025966">
    <property type="entry name" value="OppC_N"/>
</dbReference>
<comment type="similarity">
    <text evidence="5">Belongs to the binding-protein-dependent transport system permease family.</text>
</comment>
<evidence type="ECO:0000313" key="9">
    <source>
        <dbReference type="Proteomes" id="UP001055940"/>
    </source>
</evidence>
<keyword evidence="2 5" id="KW-0812">Transmembrane</keyword>
<name>A0ABY5D767_9ACTN</name>
<dbReference type="InterPro" id="IPR000515">
    <property type="entry name" value="MetI-like"/>
</dbReference>
<feature type="transmembrane region" description="Helical" evidence="5">
    <location>
        <begin position="346"/>
        <end position="366"/>
    </location>
</feature>
<dbReference type="Pfam" id="PF00528">
    <property type="entry name" value="BPD_transp_1"/>
    <property type="match status" value="1"/>
</dbReference>
<dbReference type="RefSeq" id="WP_254419303.1">
    <property type="nucleotide sequence ID" value="NZ_BAAAJB010000042.1"/>
</dbReference>
<evidence type="ECO:0000256" key="1">
    <source>
        <dbReference type="ARBA" id="ARBA00004141"/>
    </source>
</evidence>
<keyword evidence="9" id="KW-1185">Reference proteome</keyword>
<feature type="transmembrane region" description="Helical" evidence="5">
    <location>
        <begin position="211"/>
        <end position="231"/>
    </location>
</feature>
<dbReference type="PANTHER" id="PTHR43839:SF3">
    <property type="entry name" value="OLIGOPEPTIDE ABC TRANSPORTER, PERMEASE PROTEIN"/>
    <property type="match status" value="1"/>
</dbReference>
<feature type="region of interest" description="Disordered" evidence="6">
    <location>
        <begin position="1"/>
        <end position="21"/>
    </location>
</feature>
<feature type="transmembrane region" description="Helical" evidence="5">
    <location>
        <begin position="237"/>
        <end position="259"/>
    </location>
</feature>
<evidence type="ECO:0000256" key="2">
    <source>
        <dbReference type="ARBA" id="ARBA00022692"/>
    </source>
</evidence>
<feature type="transmembrane region" description="Helical" evidence="5">
    <location>
        <begin position="38"/>
        <end position="56"/>
    </location>
</feature>
<evidence type="ECO:0000256" key="3">
    <source>
        <dbReference type="ARBA" id="ARBA00022989"/>
    </source>
</evidence>
<organism evidence="8 9">
    <name type="scientific">Nocardiopsis exhalans</name>
    <dbReference type="NCBI Taxonomy" id="163604"/>
    <lineage>
        <taxon>Bacteria</taxon>
        <taxon>Bacillati</taxon>
        <taxon>Actinomycetota</taxon>
        <taxon>Actinomycetes</taxon>
        <taxon>Streptosporangiales</taxon>
        <taxon>Nocardiopsidaceae</taxon>
        <taxon>Nocardiopsis</taxon>
    </lineage>
</organism>
<dbReference type="InterPro" id="IPR035906">
    <property type="entry name" value="MetI-like_sf"/>
</dbReference>
<dbReference type="Proteomes" id="UP001055940">
    <property type="component" value="Chromosome"/>
</dbReference>
<gene>
    <name evidence="8" type="ORF">NE857_00450</name>
</gene>
<feature type="domain" description="ABC transmembrane type-1" evidence="7">
    <location>
        <begin position="171"/>
        <end position="367"/>
    </location>
</feature>
<dbReference type="SUPFAM" id="SSF161098">
    <property type="entry name" value="MetI-like"/>
    <property type="match status" value="1"/>
</dbReference>
<keyword evidence="3 5" id="KW-1133">Transmembrane helix</keyword>
<evidence type="ECO:0000256" key="6">
    <source>
        <dbReference type="SAM" id="MobiDB-lite"/>
    </source>
</evidence>
<keyword evidence="4 5" id="KW-0472">Membrane</keyword>
<protein>
    <submittedName>
        <fullName evidence="8">ABC transporter permease</fullName>
    </submittedName>
</protein>
<feature type="transmembrane region" description="Helical" evidence="5">
    <location>
        <begin position="291"/>
        <end position="310"/>
    </location>
</feature>
<proteinExistence type="inferred from homology"/>
<dbReference type="PANTHER" id="PTHR43839">
    <property type="entry name" value="OPPC IN A BINDING PROTEIN-DEPENDENT TRANSPORT SYSTEM"/>
    <property type="match status" value="1"/>
</dbReference>
<dbReference type="CDD" id="cd06261">
    <property type="entry name" value="TM_PBP2"/>
    <property type="match status" value="1"/>
</dbReference>
<evidence type="ECO:0000313" key="8">
    <source>
        <dbReference type="EMBL" id="USY20189.1"/>
    </source>
</evidence>
<evidence type="ECO:0000256" key="5">
    <source>
        <dbReference type="RuleBase" id="RU363032"/>
    </source>
</evidence>
<accession>A0ABY5D767</accession>
<dbReference type="Pfam" id="PF12911">
    <property type="entry name" value="OppC_N"/>
    <property type="match status" value="1"/>
</dbReference>